<keyword evidence="1" id="KW-0175">Coiled coil</keyword>
<sequence length="137" mass="16685">MWQEETVELIQTIEEKLGSVKTIEEREEVKKTVEEVMQRFPEQNQRLEEAERISRYTEGEEVLEKIMIARKKQREIEERLVQLHERIQIDERVSYRETMTFVFSVSSNYFLKSENLHRSPTYIFYLSKYFLFCFSAV</sequence>
<organism evidence="4">
    <name type="scientific">Gongylonema pulchrum</name>
    <dbReference type="NCBI Taxonomy" id="637853"/>
    <lineage>
        <taxon>Eukaryota</taxon>
        <taxon>Metazoa</taxon>
        <taxon>Ecdysozoa</taxon>
        <taxon>Nematoda</taxon>
        <taxon>Chromadorea</taxon>
        <taxon>Rhabditida</taxon>
        <taxon>Spirurina</taxon>
        <taxon>Spiruromorpha</taxon>
        <taxon>Spiruroidea</taxon>
        <taxon>Gongylonematidae</taxon>
        <taxon>Gongylonema</taxon>
    </lineage>
</organism>
<gene>
    <name evidence="2" type="ORF">GPUH_LOCUS26970</name>
</gene>
<evidence type="ECO:0000313" key="2">
    <source>
        <dbReference type="EMBL" id="VDN49749.1"/>
    </source>
</evidence>
<proteinExistence type="predicted"/>
<feature type="coiled-coil region" evidence="1">
    <location>
        <begin position="33"/>
        <end position="86"/>
    </location>
</feature>
<keyword evidence="3" id="KW-1185">Reference proteome</keyword>
<evidence type="ECO:0000256" key="1">
    <source>
        <dbReference type="SAM" id="Coils"/>
    </source>
</evidence>
<dbReference type="AlphaFoldDB" id="A0A183F179"/>
<name>A0A183F179_9BILA</name>
<evidence type="ECO:0000313" key="4">
    <source>
        <dbReference type="WBParaSite" id="GPUH_0002700001-mRNA-1"/>
    </source>
</evidence>
<dbReference type="Proteomes" id="UP000271098">
    <property type="component" value="Unassembled WGS sequence"/>
</dbReference>
<protein>
    <submittedName>
        <fullName evidence="4">AIG1-type G domain-containing protein</fullName>
    </submittedName>
</protein>
<reference evidence="4" key="1">
    <citation type="submission" date="2016-06" db="UniProtKB">
        <authorList>
            <consortium name="WormBaseParasite"/>
        </authorList>
    </citation>
    <scope>IDENTIFICATION</scope>
</reference>
<dbReference type="EMBL" id="UYRT01116334">
    <property type="protein sequence ID" value="VDN49749.1"/>
    <property type="molecule type" value="Genomic_DNA"/>
</dbReference>
<evidence type="ECO:0000313" key="3">
    <source>
        <dbReference type="Proteomes" id="UP000271098"/>
    </source>
</evidence>
<accession>A0A183F179</accession>
<reference evidence="2 3" key="2">
    <citation type="submission" date="2018-11" db="EMBL/GenBank/DDBJ databases">
        <authorList>
            <consortium name="Pathogen Informatics"/>
        </authorList>
    </citation>
    <scope>NUCLEOTIDE SEQUENCE [LARGE SCALE GENOMIC DNA]</scope>
</reference>
<dbReference type="WBParaSite" id="GPUH_0002700001-mRNA-1">
    <property type="protein sequence ID" value="GPUH_0002700001-mRNA-1"/>
    <property type="gene ID" value="GPUH_0002700001"/>
</dbReference>